<evidence type="ECO:0000259" key="3">
    <source>
        <dbReference type="Pfam" id="PF01855"/>
    </source>
</evidence>
<comment type="caution">
    <text evidence="5">The sequence shown here is derived from an EMBL/GenBank/DDBJ whole genome shotgun (WGS) entry which is preliminary data.</text>
</comment>
<dbReference type="GO" id="GO:0016903">
    <property type="term" value="F:oxidoreductase activity, acting on the aldehyde or oxo group of donors"/>
    <property type="evidence" value="ECO:0007669"/>
    <property type="project" value="InterPro"/>
</dbReference>
<dbReference type="Pfam" id="PF01558">
    <property type="entry name" value="POR"/>
    <property type="match status" value="1"/>
</dbReference>
<dbReference type="EMBL" id="PFEA01000010">
    <property type="protein sequence ID" value="PJE60027.1"/>
    <property type="molecule type" value="Genomic_DNA"/>
</dbReference>
<name>A0A2M8KJC8_9BACT</name>
<dbReference type="InterPro" id="IPR002869">
    <property type="entry name" value="Pyrv_flavodox_OxRed_cen"/>
</dbReference>
<sequence>MNQTFSLKIGGGAGQGIKSAGLLFSKFASLSGYYIYNYIEYPSLIRGGHNAMQINISGKEVTGPSSKTDFLVALNQDTLDKHTNELTEKSGILFDVDEKIATADIPKNTKLFKIPLSNLAGEKNILSNTVALGALVAIFGGDFKILKELISKEYEKDETVKDNLKAAEVGYTYITENYPRQTTSLLKFVKSEPKLVLNGNEAVAKGAISARLKFAAIYPMSPISGILHFLTAHQKEHNYIYKQPEDEISAINMAIGASFAGARSMVATSGGGFCLMTEGYGLAGMTETPVVIINGMRGAPATGIPTWSEQSDLQFVLNAHQGDFPRIVLAAGDAQEAFELTRQAFNLADKYQTPVVVLIDKNICDNDQSFLPFENSPYTLDRGKFTTEKVGNYKRYGLSKDGISTRTVPGSGNFFIANSDEHNELGFSSEEIENRNNQMEKRMGKLSTCAKNDMPAPKLFGPTKADITIVSWGSNKGSIIQALKEFGNVNYLHITWMSPFPTEQVKKVLDGARYVVDIECNYSGQLANLIREKTGIEIKDKLLKYDGRPFFVEEIINKINCVLKDLKND</sequence>
<dbReference type="InterPro" id="IPR019752">
    <property type="entry name" value="Pyrv/ketoisovalerate_OxRed_cat"/>
</dbReference>
<proteinExistence type="predicted"/>
<keyword evidence="1" id="KW-0560">Oxidoreductase</keyword>
<dbReference type="Gene3D" id="3.40.920.10">
    <property type="entry name" value="Pyruvate-ferredoxin oxidoreductase, PFOR, domain III"/>
    <property type="match status" value="1"/>
</dbReference>
<dbReference type="InterPro" id="IPR002880">
    <property type="entry name" value="Pyrv_Fd/Flavodoxin_OxRdtase_N"/>
</dbReference>
<organism evidence="5 6">
    <name type="scientific">Candidatus Portnoybacteria bacterium CG10_big_fil_rev_8_21_14_0_10_44_7</name>
    <dbReference type="NCBI Taxonomy" id="1974816"/>
    <lineage>
        <taxon>Bacteria</taxon>
        <taxon>Candidatus Portnoyibacteriota</taxon>
    </lineage>
</organism>
<dbReference type="Proteomes" id="UP000231086">
    <property type="component" value="Unassembled WGS sequence"/>
</dbReference>
<dbReference type="SUPFAM" id="SSF53323">
    <property type="entry name" value="Pyruvate-ferredoxin oxidoreductase, PFOR, domain III"/>
    <property type="match status" value="1"/>
</dbReference>
<evidence type="ECO:0000259" key="2">
    <source>
        <dbReference type="Pfam" id="PF01558"/>
    </source>
</evidence>
<feature type="domain" description="Pyruvate/ketoisovalerate oxidoreductase catalytic" evidence="2">
    <location>
        <begin position="13"/>
        <end position="171"/>
    </location>
</feature>
<dbReference type="SUPFAM" id="SSF52922">
    <property type="entry name" value="TK C-terminal domain-like"/>
    <property type="match status" value="1"/>
</dbReference>
<feature type="domain" description="Pyruvate flavodoxin/ferredoxin oxidoreductase pyrimidine binding" evidence="3">
    <location>
        <begin position="206"/>
        <end position="440"/>
    </location>
</feature>
<dbReference type="SUPFAM" id="SSF52518">
    <property type="entry name" value="Thiamin diphosphate-binding fold (THDP-binding)"/>
    <property type="match status" value="1"/>
</dbReference>
<dbReference type="InterPro" id="IPR050722">
    <property type="entry name" value="Pyruvate:ferred/Flavod_OxRd"/>
</dbReference>
<dbReference type="GO" id="GO:0006979">
    <property type="term" value="P:response to oxidative stress"/>
    <property type="evidence" value="ECO:0007669"/>
    <property type="project" value="TreeGrafter"/>
</dbReference>
<evidence type="ECO:0000259" key="4">
    <source>
        <dbReference type="Pfam" id="PF17147"/>
    </source>
</evidence>
<dbReference type="Pfam" id="PF17147">
    <property type="entry name" value="PFOR_II"/>
    <property type="match status" value="1"/>
</dbReference>
<dbReference type="InterPro" id="IPR022367">
    <property type="entry name" value="2-oxoacid/accept_OxRdtase_asu"/>
</dbReference>
<dbReference type="InterPro" id="IPR033412">
    <property type="entry name" value="PFOR_II"/>
</dbReference>
<dbReference type="FunFam" id="3.40.50.970:FF:000022">
    <property type="entry name" value="2-oxoglutarate ferredoxin oxidoreductase alpha subunit"/>
    <property type="match status" value="1"/>
</dbReference>
<feature type="domain" description="Pyruvate:ferredoxin oxidoreductase core" evidence="4">
    <location>
        <begin position="465"/>
        <end position="534"/>
    </location>
</feature>
<accession>A0A2M8KJC8</accession>
<dbReference type="InterPro" id="IPR029061">
    <property type="entry name" value="THDP-binding"/>
</dbReference>
<evidence type="ECO:0000313" key="6">
    <source>
        <dbReference type="Proteomes" id="UP000231086"/>
    </source>
</evidence>
<reference evidence="6" key="1">
    <citation type="submission" date="2017-09" db="EMBL/GenBank/DDBJ databases">
        <title>Depth-based differentiation of microbial function through sediment-hosted aquifers and enrichment of novel symbionts in the deep terrestrial subsurface.</title>
        <authorList>
            <person name="Probst A.J."/>
            <person name="Ladd B."/>
            <person name="Jarett J.K."/>
            <person name="Geller-Mcgrath D.E."/>
            <person name="Sieber C.M.K."/>
            <person name="Emerson J.B."/>
            <person name="Anantharaman K."/>
            <person name="Thomas B.C."/>
            <person name="Malmstrom R."/>
            <person name="Stieglmeier M."/>
            <person name="Klingl A."/>
            <person name="Woyke T."/>
            <person name="Ryan C.M."/>
            <person name="Banfield J.F."/>
        </authorList>
    </citation>
    <scope>NUCLEOTIDE SEQUENCE [LARGE SCALE GENOMIC DNA]</scope>
</reference>
<protein>
    <submittedName>
        <fullName evidence="5">2-oxoacid:acceptor oxidoreductase subunit alpha</fullName>
    </submittedName>
</protein>
<dbReference type="PANTHER" id="PTHR32154:SF20">
    <property type="entry name" value="2-OXOGLUTARATE OXIDOREDUCTASE SUBUNIT KORA"/>
    <property type="match status" value="1"/>
</dbReference>
<dbReference type="CDD" id="cd07034">
    <property type="entry name" value="TPP_PYR_PFOR_IOR-alpha_like"/>
    <property type="match status" value="1"/>
</dbReference>
<dbReference type="InterPro" id="IPR009014">
    <property type="entry name" value="Transketo_C/PFOR_II"/>
</dbReference>
<dbReference type="NCBIfam" id="TIGR03710">
    <property type="entry name" value="OAFO_sf"/>
    <property type="match status" value="1"/>
</dbReference>
<dbReference type="Gene3D" id="3.40.50.920">
    <property type="match status" value="1"/>
</dbReference>
<dbReference type="PANTHER" id="PTHR32154">
    <property type="entry name" value="PYRUVATE-FLAVODOXIN OXIDOREDUCTASE-RELATED"/>
    <property type="match status" value="1"/>
</dbReference>
<evidence type="ECO:0000313" key="5">
    <source>
        <dbReference type="EMBL" id="PJE60027.1"/>
    </source>
</evidence>
<evidence type="ECO:0000256" key="1">
    <source>
        <dbReference type="ARBA" id="ARBA00023002"/>
    </source>
</evidence>
<dbReference type="Gene3D" id="3.40.50.970">
    <property type="match status" value="1"/>
</dbReference>
<dbReference type="Pfam" id="PF01855">
    <property type="entry name" value="POR_N"/>
    <property type="match status" value="1"/>
</dbReference>
<dbReference type="AlphaFoldDB" id="A0A2M8KJC8"/>
<gene>
    <name evidence="5" type="ORF">COU85_00470</name>
</gene>